<feature type="transmembrane region" description="Helical" evidence="5">
    <location>
        <begin position="266"/>
        <end position="283"/>
    </location>
</feature>
<evidence type="ECO:0000256" key="1">
    <source>
        <dbReference type="ARBA" id="ARBA00004141"/>
    </source>
</evidence>
<evidence type="ECO:0000313" key="7">
    <source>
        <dbReference type="EMBL" id="MDO7786845.1"/>
    </source>
</evidence>
<dbReference type="Proteomes" id="UP001172911">
    <property type="component" value="Unassembled WGS sequence"/>
</dbReference>
<organism evidence="7 8">
    <name type="scientific">Desulforamulus aquiferis</name>
    <dbReference type="NCBI Taxonomy" id="1397668"/>
    <lineage>
        <taxon>Bacteria</taxon>
        <taxon>Bacillati</taxon>
        <taxon>Bacillota</taxon>
        <taxon>Clostridia</taxon>
        <taxon>Eubacteriales</taxon>
        <taxon>Peptococcaceae</taxon>
        <taxon>Desulforamulus</taxon>
    </lineage>
</organism>
<dbReference type="SUPFAM" id="SSF48452">
    <property type="entry name" value="TPR-like"/>
    <property type="match status" value="1"/>
</dbReference>
<keyword evidence="4 5" id="KW-0472">Membrane</keyword>
<feature type="transmembrane region" description="Helical" evidence="5">
    <location>
        <begin position="309"/>
        <end position="331"/>
    </location>
</feature>
<feature type="transmembrane region" description="Helical" evidence="5">
    <location>
        <begin position="504"/>
        <end position="524"/>
    </location>
</feature>
<evidence type="ECO:0000256" key="3">
    <source>
        <dbReference type="ARBA" id="ARBA00022989"/>
    </source>
</evidence>
<gene>
    <name evidence="7" type="ORF">P6N53_06370</name>
</gene>
<dbReference type="Gene3D" id="1.25.40.10">
    <property type="entry name" value="Tetratricopeptide repeat domain"/>
    <property type="match status" value="1"/>
</dbReference>
<comment type="subcellular location">
    <subcellularLocation>
        <location evidence="1">Membrane</location>
        <topology evidence="1">Multi-pass membrane protein</topology>
    </subcellularLocation>
</comment>
<feature type="transmembrane region" description="Helical" evidence="5">
    <location>
        <begin position="480"/>
        <end position="498"/>
    </location>
</feature>
<feature type="transmembrane region" description="Helical" evidence="5">
    <location>
        <begin position="183"/>
        <end position="207"/>
    </location>
</feature>
<evidence type="ECO:0000256" key="5">
    <source>
        <dbReference type="SAM" id="Phobius"/>
    </source>
</evidence>
<evidence type="ECO:0000256" key="2">
    <source>
        <dbReference type="ARBA" id="ARBA00022692"/>
    </source>
</evidence>
<keyword evidence="8" id="KW-1185">Reference proteome</keyword>
<comment type="caution">
    <text evidence="7">The sequence shown here is derived from an EMBL/GenBank/DDBJ whole genome shotgun (WGS) entry which is preliminary data.</text>
</comment>
<keyword evidence="7" id="KW-0436">Ligase</keyword>
<dbReference type="InterPro" id="IPR051533">
    <property type="entry name" value="WaaL-like"/>
</dbReference>
<evidence type="ECO:0000313" key="8">
    <source>
        <dbReference type="Proteomes" id="UP001172911"/>
    </source>
</evidence>
<feature type="domain" description="O-antigen ligase-related" evidence="6">
    <location>
        <begin position="315"/>
        <end position="455"/>
    </location>
</feature>
<feature type="transmembrane region" description="Helical" evidence="5">
    <location>
        <begin position="56"/>
        <end position="74"/>
    </location>
</feature>
<dbReference type="AlphaFoldDB" id="A0AAW7ZBD6"/>
<dbReference type="PANTHER" id="PTHR37422:SF23">
    <property type="entry name" value="TEICHURONIC ACID BIOSYNTHESIS PROTEIN TUAE"/>
    <property type="match status" value="1"/>
</dbReference>
<keyword evidence="3 5" id="KW-1133">Transmembrane helix</keyword>
<feature type="transmembrane region" description="Helical" evidence="5">
    <location>
        <begin position="31"/>
        <end position="50"/>
    </location>
</feature>
<proteinExistence type="predicted"/>
<dbReference type="RefSeq" id="WP_304541962.1">
    <property type="nucleotide sequence ID" value="NZ_JARPTC010000008.1"/>
</dbReference>
<feature type="transmembrane region" description="Helical" evidence="5">
    <location>
        <begin position="114"/>
        <end position="131"/>
    </location>
</feature>
<dbReference type="GO" id="GO:0016020">
    <property type="term" value="C:membrane"/>
    <property type="evidence" value="ECO:0007669"/>
    <property type="project" value="UniProtKB-SubCell"/>
</dbReference>
<dbReference type="InterPro" id="IPR007016">
    <property type="entry name" value="O-antigen_ligase-rel_domated"/>
</dbReference>
<feature type="transmembrane region" description="Helical" evidence="5">
    <location>
        <begin position="86"/>
        <end position="102"/>
    </location>
</feature>
<feature type="transmembrane region" description="Helical" evidence="5">
    <location>
        <begin position="343"/>
        <end position="363"/>
    </location>
</feature>
<dbReference type="Pfam" id="PF04932">
    <property type="entry name" value="Wzy_C"/>
    <property type="match status" value="1"/>
</dbReference>
<evidence type="ECO:0000259" key="6">
    <source>
        <dbReference type="Pfam" id="PF04932"/>
    </source>
</evidence>
<feature type="transmembrane region" description="Helical" evidence="5">
    <location>
        <begin position="219"/>
        <end position="238"/>
    </location>
</feature>
<evidence type="ECO:0000256" key="4">
    <source>
        <dbReference type="ARBA" id="ARBA00023136"/>
    </source>
</evidence>
<dbReference type="PANTHER" id="PTHR37422">
    <property type="entry name" value="TEICHURONIC ACID BIOSYNTHESIS PROTEIN TUAE"/>
    <property type="match status" value="1"/>
</dbReference>
<accession>A0AAW7ZBD6</accession>
<feature type="transmembrane region" description="Helical" evidence="5">
    <location>
        <begin position="450"/>
        <end position="473"/>
    </location>
</feature>
<feature type="transmembrane region" description="Helical" evidence="5">
    <location>
        <begin position="244"/>
        <end position="261"/>
    </location>
</feature>
<dbReference type="InterPro" id="IPR011990">
    <property type="entry name" value="TPR-like_helical_dom_sf"/>
</dbReference>
<protein>
    <submittedName>
        <fullName evidence="7">O-antigen ligase family protein</fullName>
    </submittedName>
</protein>
<name>A0AAW7ZBD6_9FIRM</name>
<sequence>MVQPNKKKAKNQHVQEKDNLYENQILTVENVIFAACLMMIMIAPYFRGLFFRENYYIFHLITAGLFIVLLVKQFFSKNINLPNRTIDIIMFGLPIAFMLSFIGSVDPGMARDEIFRNINYVLIYYILIITIKSNKHQIIVLNSIIILGLWVSLFGYGVAMGSWEYKDAVSWESTPMISSVFQYHNTLASFLGATILVALVLAIRAYYDENNREKNTLCSVYAALYLGITTILISVFLLAHSRGALLVFLLIYIITFILVPLRDKIIFLTFSAIAATPSVYVLMKSNEIMVASYQANILQQNTIIPNGGWATMLVAAAIAAIAAFIYTMIILHFKKDLKKYRVLQIATIVVGILIIFIGINIISDKVSQDIGSLENIINRLEAFNNIQDNSSAASRIVFYNDSIKIYKNFPILGAGGGAWQALFETYQSYSYWSRQAHTYYLQLAIEAGTLGLIALALILISFLLISTCLYMRYKNNRNQYIIIAAIVGCLMLMSHSFIDFNMSLSSYAMIVWVLFACIFSKNWLSYENQSNNTANSLIERGKNNKLISLLNKDIFLGKRSIFLLKLGCVLVFVLNALPVAAINNARKAENLIMQGNYMSALNYLQKAQNNDPLNTDMSVYYAEYLYSIASIQKDQNIRKAQQEEAETILENLASRLPYSTLVKVKLSELNYKKGDMDRAKRELESAMSIAPYNSDIYNQRIIMGYQIAEEKIKNGLQTSVRTELEDVIKYYNKIQEIKGILETKQVKGGAERHFDISLQALLHVAKAYYLVGNYEETIELNKTVIKDINLVEESTNLNAAAYYKLGDESNYKIWREKARVKNSNNLEKIDEIILLPYIK</sequence>
<dbReference type="GO" id="GO:0016874">
    <property type="term" value="F:ligase activity"/>
    <property type="evidence" value="ECO:0007669"/>
    <property type="project" value="UniProtKB-KW"/>
</dbReference>
<dbReference type="EMBL" id="JARPTC010000008">
    <property type="protein sequence ID" value="MDO7786845.1"/>
    <property type="molecule type" value="Genomic_DNA"/>
</dbReference>
<keyword evidence="2 5" id="KW-0812">Transmembrane</keyword>
<reference evidence="7" key="1">
    <citation type="journal article" date="2023" name="J. Hazard. Mater.">
        <title>Anaerobic biodegradation of pyrene and benzo[a]pyrene by a new sulfate-reducing Desulforamulus aquiferis strain DSA.</title>
        <authorList>
            <person name="Zhang Z."/>
            <person name="Sun J."/>
            <person name="Gong X."/>
            <person name="Wang C."/>
            <person name="Wang H."/>
        </authorList>
    </citation>
    <scope>NUCLEOTIDE SEQUENCE</scope>
    <source>
        <strain evidence="7">DSA</strain>
    </source>
</reference>
<reference evidence="7" key="2">
    <citation type="submission" date="2023-03" db="EMBL/GenBank/DDBJ databases">
        <authorList>
            <person name="Zhang Z."/>
        </authorList>
    </citation>
    <scope>NUCLEOTIDE SEQUENCE</scope>
    <source>
        <strain evidence="7">DSA</strain>
    </source>
</reference>
<feature type="transmembrane region" description="Helical" evidence="5">
    <location>
        <begin position="138"/>
        <end position="163"/>
    </location>
</feature>
<feature type="transmembrane region" description="Helical" evidence="5">
    <location>
        <begin position="562"/>
        <end position="582"/>
    </location>
</feature>